<dbReference type="STRING" id="1612308.SAMN05444581_10249"/>
<organism evidence="1 2">
    <name type="scientific">Methylocapsa palsarum</name>
    <dbReference type="NCBI Taxonomy" id="1612308"/>
    <lineage>
        <taxon>Bacteria</taxon>
        <taxon>Pseudomonadati</taxon>
        <taxon>Pseudomonadota</taxon>
        <taxon>Alphaproteobacteria</taxon>
        <taxon>Hyphomicrobiales</taxon>
        <taxon>Beijerinckiaceae</taxon>
        <taxon>Methylocapsa</taxon>
    </lineage>
</organism>
<keyword evidence="1" id="KW-0489">Methyltransferase</keyword>
<proteinExistence type="predicted"/>
<protein>
    <submittedName>
        <fullName evidence="1">Macrocin-O-methyltransferase (TylF)</fullName>
    </submittedName>
</protein>
<dbReference type="PANTHER" id="PTHR40036">
    <property type="entry name" value="MACROCIN O-METHYLTRANSFERASE"/>
    <property type="match status" value="1"/>
</dbReference>
<evidence type="ECO:0000313" key="1">
    <source>
        <dbReference type="EMBL" id="SFK09535.1"/>
    </source>
</evidence>
<name>A0A1I3WPU2_9HYPH</name>
<dbReference type="SUPFAM" id="SSF53335">
    <property type="entry name" value="S-adenosyl-L-methionine-dependent methyltransferases"/>
    <property type="match status" value="1"/>
</dbReference>
<dbReference type="EMBL" id="FOSN01000002">
    <property type="protein sequence ID" value="SFK09535.1"/>
    <property type="molecule type" value="Genomic_DNA"/>
</dbReference>
<accession>A0A1I3WPU2</accession>
<evidence type="ECO:0000313" key="2">
    <source>
        <dbReference type="Proteomes" id="UP000198755"/>
    </source>
</evidence>
<dbReference type="RefSeq" id="WP_091678711.1">
    <property type="nucleotide sequence ID" value="NZ_FOSN01000002.1"/>
</dbReference>
<sequence>MSDSTEQSYSMVDPRSQTSSDRQFAEGMEAFFAGSLGSNLDKLRTFPKFAPRQALAQFLAKNELFQAILPVHGHIVECGVYLGAGLMTWANLSAIFEPVNHTRRVVGFDTFAGFVEFSEKDAIGSLSYAQPKGLAADSYTDLQDCIRLFDLNRPIGHIPRVELVRGDACETIPKYLATNAHLVVAMLYLDFDLYEPTKIAIETFLPRMPKGAILAFDELNQAGWPGETAAVMDAVGLRNLRIRRFPTTPALSYAILE</sequence>
<dbReference type="GO" id="GO:0032259">
    <property type="term" value="P:methylation"/>
    <property type="evidence" value="ECO:0007669"/>
    <property type="project" value="UniProtKB-KW"/>
</dbReference>
<dbReference type="Gene3D" id="3.40.50.150">
    <property type="entry name" value="Vaccinia Virus protein VP39"/>
    <property type="match status" value="1"/>
</dbReference>
<dbReference type="Pfam" id="PF05711">
    <property type="entry name" value="TylF"/>
    <property type="match status" value="1"/>
</dbReference>
<dbReference type="Proteomes" id="UP000198755">
    <property type="component" value="Unassembled WGS sequence"/>
</dbReference>
<keyword evidence="1" id="KW-0808">Transferase</keyword>
<dbReference type="GO" id="GO:0008168">
    <property type="term" value="F:methyltransferase activity"/>
    <property type="evidence" value="ECO:0007669"/>
    <property type="project" value="UniProtKB-KW"/>
</dbReference>
<dbReference type="InterPro" id="IPR008884">
    <property type="entry name" value="TylF_MeTrfase"/>
</dbReference>
<dbReference type="AlphaFoldDB" id="A0A1I3WPU2"/>
<dbReference type="InterPro" id="IPR029063">
    <property type="entry name" value="SAM-dependent_MTases_sf"/>
</dbReference>
<dbReference type="PANTHER" id="PTHR40036:SF1">
    <property type="entry name" value="MACROCIN O-METHYLTRANSFERASE"/>
    <property type="match status" value="1"/>
</dbReference>
<reference evidence="1 2" key="1">
    <citation type="submission" date="2016-10" db="EMBL/GenBank/DDBJ databases">
        <authorList>
            <person name="de Groot N.N."/>
        </authorList>
    </citation>
    <scope>NUCLEOTIDE SEQUENCE [LARGE SCALE GENOMIC DNA]</scope>
    <source>
        <strain evidence="1 2">NE2</strain>
    </source>
</reference>
<keyword evidence="2" id="KW-1185">Reference proteome</keyword>
<gene>
    <name evidence="1" type="ORF">SAMN05444581_10249</name>
</gene>
<dbReference type="OrthoDB" id="9811332at2"/>